<name>A0ABV1KGT7_9PSEU</name>
<comment type="catalytic activity">
    <reaction evidence="8">
        <text>L-ornithine + H(+) = putrescine + CO2</text>
        <dbReference type="Rhea" id="RHEA:22964"/>
        <dbReference type="ChEBI" id="CHEBI:15378"/>
        <dbReference type="ChEBI" id="CHEBI:16526"/>
        <dbReference type="ChEBI" id="CHEBI:46911"/>
        <dbReference type="ChEBI" id="CHEBI:326268"/>
        <dbReference type="EC" id="4.1.1.17"/>
    </reaction>
</comment>
<evidence type="ECO:0000313" key="11">
    <source>
        <dbReference type="Proteomes" id="UP001494902"/>
    </source>
</evidence>
<proteinExistence type="inferred from homology"/>
<sequence length="383" mass="39173">MSDHVPSPGLEKLLAETRPTPYLALDPQVVRERHRELAAAFGDAAVLYAVKACPEPAVLRALVESGAGFDVASQPEIDLCLAAGADPALIQHGNPVRGPGAAAAAAASGVRRFVTDSAEDVDALAAEVPGARVQVRLSVDDTGSATPFHGKFGALPDEAVRLLRRVADRGLVPAGLTFHAGSQQTRPETYAAAVAVALRVAGRAGLARPELDLGGGWPVAYRGPVAGPHAFAAAVRAAVAGAVAAGDVDGAALLLEPGRALVADAGVLRATVLRVSRRPGIDHRRWVYLDVGRYQGLAETEGEAIGYPVRVPGRTAPDGPAVLAGPTCDGDDVVYRRTPVPLPLDLAAGDVLDLLCTGAYTASYASVGFNGFGPLEVVVAGAS</sequence>
<evidence type="ECO:0000256" key="1">
    <source>
        <dbReference type="ARBA" id="ARBA00001933"/>
    </source>
</evidence>
<dbReference type="Pfam" id="PF02784">
    <property type="entry name" value="Orn_Arg_deC_N"/>
    <property type="match status" value="1"/>
</dbReference>
<dbReference type="Gene3D" id="2.40.37.10">
    <property type="entry name" value="Lyase, Ornithine Decarboxylase, Chain A, domain 1"/>
    <property type="match status" value="1"/>
</dbReference>
<dbReference type="SUPFAM" id="SSF51419">
    <property type="entry name" value="PLP-binding barrel"/>
    <property type="match status" value="1"/>
</dbReference>
<dbReference type="InterPro" id="IPR000183">
    <property type="entry name" value="Orn/DAP/Arg_de-COase"/>
</dbReference>
<dbReference type="InterPro" id="IPR029066">
    <property type="entry name" value="PLP-binding_barrel"/>
</dbReference>
<dbReference type="InterPro" id="IPR002433">
    <property type="entry name" value="Orn_de-COase"/>
</dbReference>
<evidence type="ECO:0000256" key="3">
    <source>
        <dbReference type="ARBA" id="ARBA00022793"/>
    </source>
</evidence>
<protein>
    <recommendedName>
        <fullName evidence="7">ornithine decarboxylase</fullName>
        <ecNumber evidence="7">4.1.1.17</ecNumber>
    </recommendedName>
</protein>
<dbReference type="PRINTS" id="PR01179">
    <property type="entry name" value="ODADCRBXLASE"/>
</dbReference>
<dbReference type="Proteomes" id="UP001494902">
    <property type="component" value="Unassembled WGS sequence"/>
</dbReference>
<evidence type="ECO:0000256" key="7">
    <source>
        <dbReference type="ARBA" id="ARBA00034138"/>
    </source>
</evidence>
<evidence type="ECO:0000259" key="9">
    <source>
        <dbReference type="Pfam" id="PF02784"/>
    </source>
</evidence>
<accession>A0ABV1KGT7</accession>
<dbReference type="InterPro" id="IPR022644">
    <property type="entry name" value="De-COase2_N"/>
</dbReference>
<reference evidence="10 11" key="1">
    <citation type="submission" date="2024-03" db="EMBL/GenBank/DDBJ databases">
        <title>Draft genome sequence of Pseudonocardia nematodicida JCM 31783.</title>
        <authorList>
            <person name="Butdee W."/>
            <person name="Duangmal K."/>
        </authorList>
    </citation>
    <scope>NUCLEOTIDE SEQUENCE [LARGE SCALE GENOMIC DNA]</scope>
    <source>
        <strain evidence="10 11">JCM 31783</strain>
    </source>
</reference>
<gene>
    <name evidence="10" type="ORF">WIS52_24650</name>
</gene>
<comment type="pathway">
    <text evidence="6">Amine and polyamine biosynthesis; putrescine biosynthesis via L-ornithine pathway; putrescine from L-ornithine: step 1/1.</text>
</comment>
<dbReference type="PROSITE" id="PS00878">
    <property type="entry name" value="ODR_DC_2_1"/>
    <property type="match status" value="1"/>
</dbReference>
<evidence type="ECO:0000256" key="6">
    <source>
        <dbReference type="ARBA" id="ARBA00034115"/>
    </source>
</evidence>
<evidence type="ECO:0000256" key="8">
    <source>
        <dbReference type="ARBA" id="ARBA00049127"/>
    </source>
</evidence>
<dbReference type="EC" id="4.1.1.17" evidence="7"/>
<keyword evidence="3" id="KW-0210">Decarboxylase</keyword>
<dbReference type="PANTHER" id="PTHR11482">
    <property type="entry name" value="ARGININE/DIAMINOPIMELATE/ORNITHINE DECARBOXYLASE"/>
    <property type="match status" value="1"/>
</dbReference>
<evidence type="ECO:0000256" key="4">
    <source>
        <dbReference type="ARBA" id="ARBA00022898"/>
    </source>
</evidence>
<keyword evidence="4" id="KW-0663">Pyridoxal phosphate</keyword>
<dbReference type="PRINTS" id="PR01182">
    <property type="entry name" value="ORNDCRBXLASE"/>
</dbReference>
<comment type="cofactor">
    <cofactor evidence="1">
        <name>pyridoxal 5'-phosphate</name>
        <dbReference type="ChEBI" id="CHEBI:597326"/>
    </cofactor>
</comment>
<comment type="caution">
    <text evidence="10">The sequence shown here is derived from an EMBL/GenBank/DDBJ whole genome shotgun (WGS) entry which is preliminary data.</text>
</comment>
<evidence type="ECO:0000313" key="10">
    <source>
        <dbReference type="EMBL" id="MEQ3553675.1"/>
    </source>
</evidence>
<dbReference type="PANTHER" id="PTHR11482:SF6">
    <property type="entry name" value="ORNITHINE DECARBOXYLASE 1-RELATED"/>
    <property type="match status" value="1"/>
</dbReference>
<dbReference type="EMBL" id="JBEDNQ010000011">
    <property type="protein sequence ID" value="MEQ3553675.1"/>
    <property type="molecule type" value="Genomic_DNA"/>
</dbReference>
<dbReference type="RefSeq" id="WP_349300741.1">
    <property type="nucleotide sequence ID" value="NZ_JBEDNQ010000011.1"/>
</dbReference>
<feature type="domain" description="Orn/DAP/Arg decarboxylase 2 N-terminal" evidence="9">
    <location>
        <begin position="30"/>
        <end position="263"/>
    </location>
</feature>
<keyword evidence="5" id="KW-0456">Lyase</keyword>
<dbReference type="SUPFAM" id="SSF50621">
    <property type="entry name" value="Alanine racemase C-terminal domain-like"/>
    <property type="match status" value="1"/>
</dbReference>
<dbReference type="InterPro" id="IPR009006">
    <property type="entry name" value="Ala_racemase/Decarboxylase_C"/>
</dbReference>
<evidence type="ECO:0000256" key="5">
    <source>
        <dbReference type="ARBA" id="ARBA00023239"/>
    </source>
</evidence>
<dbReference type="InterPro" id="IPR022653">
    <property type="entry name" value="De-COase2_pyr-phos_BS"/>
</dbReference>
<organism evidence="10 11">
    <name type="scientific">Pseudonocardia nematodicida</name>
    <dbReference type="NCBI Taxonomy" id="1206997"/>
    <lineage>
        <taxon>Bacteria</taxon>
        <taxon>Bacillati</taxon>
        <taxon>Actinomycetota</taxon>
        <taxon>Actinomycetes</taxon>
        <taxon>Pseudonocardiales</taxon>
        <taxon>Pseudonocardiaceae</taxon>
        <taxon>Pseudonocardia</taxon>
    </lineage>
</organism>
<dbReference type="Gene3D" id="3.20.20.10">
    <property type="entry name" value="Alanine racemase"/>
    <property type="match status" value="1"/>
</dbReference>
<comment type="similarity">
    <text evidence="2">Belongs to the Orn/Lys/Arg decarboxylase class-II family.</text>
</comment>
<evidence type="ECO:0000256" key="2">
    <source>
        <dbReference type="ARBA" id="ARBA00008872"/>
    </source>
</evidence>
<keyword evidence="11" id="KW-1185">Reference proteome</keyword>